<evidence type="ECO:0000313" key="8">
    <source>
        <dbReference type="Proteomes" id="UP000260351"/>
    </source>
</evidence>
<accession>A0A3E1KC17</accession>
<dbReference type="InterPro" id="IPR016171">
    <property type="entry name" value="Vanillyl_alc_oxidase_C-sub2"/>
</dbReference>
<gene>
    <name evidence="7" type="ORF">DZC52_01990</name>
</gene>
<dbReference type="GO" id="GO:0016491">
    <property type="term" value="F:oxidoreductase activity"/>
    <property type="evidence" value="ECO:0007669"/>
    <property type="project" value="UniProtKB-KW"/>
</dbReference>
<dbReference type="InterPro" id="IPR004113">
    <property type="entry name" value="FAD-bd_oxidored_4_C"/>
</dbReference>
<evidence type="ECO:0000259" key="6">
    <source>
        <dbReference type="PROSITE" id="PS51387"/>
    </source>
</evidence>
<dbReference type="Gene3D" id="1.10.45.10">
    <property type="entry name" value="Vanillyl-alcohol Oxidase, Chain A, domain 4"/>
    <property type="match status" value="1"/>
</dbReference>
<dbReference type="InterPro" id="IPR006094">
    <property type="entry name" value="Oxid_FAD_bind_N"/>
</dbReference>
<dbReference type="SUPFAM" id="SSF56176">
    <property type="entry name" value="FAD-binding/transporter-associated domain-like"/>
    <property type="match status" value="1"/>
</dbReference>
<keyword evidence="3" id="KW-0285">Flavoprotein</keyword>
<evidence type="ECO:0000256" key="5">
    <source>
        <dbReference type="ARBA" id="ARBA00023002"/>
    </source>
</evidence>
<dbReference type="PROSITE" id="PS51387">
    <property type="entry name" value="FAD_PCMH"/>
    <property type="match status" value="1"/>
</dbReference>
<dbReference type="Pfam" id="PF02913">
    <property type="entry name" value="FAD-oxidase_C"/>
    <property type="match status" value="1"/>
</dbReference>
<evidence type="ECO:0000313" key="7">
    <source>
        <dbReference type="EMBL" id="RFF32260.1"/>
    </source>
</evidence>
<organism evidence="7 8">
    <name type="scientific">Wenzhouxiangella sediminis</name>
    <dbReference type="NCBI Taxonomy" id="1792836"/>
    <lineage>
        <taxon>Bacteria</taxon>
        <taxon>Pseudomonadati</taxon>
        <taxon>Pseudomonadota</taxon>
        <taxon>Gammaproteobacteria</taxon>
        <taxon>Chromatiales</taxon>
        <taxon>Wenzhouxiangellaceae</taxon>
        <taxon>Wenzhouxiangella</taxon>
    </lineage>
</organism>
<dbReference type="Gene3D" id="3.30.70.2740">
    <property type="match status" value="1"/>
</dbReference>
<keyword evidence="4" id="KW-0274">FAD</keyword>
<evidence type="ECO:0000256" key="2">
    <source>
        <dbReference type="ARBA" id="ARBA00008000"/>
    </source>
</evidence>
<dbReference type="PANTHER" id="PTHR43716">
    <property type="entry name" value="D-2-HYDROXYGLUTARATE DEHYDROGENASE, MITOCHONDRIAL"/>
    <property type="match status" value="1"/>
</dbReference>
<keyword evidence="5" id="KW-0560">Oxidoreductase</keyword>
<dbReference type="OrthoDB" id="9811557at2"/>
<dbReference type="EMBL" id="QUZK01000012">
    <property type="protein sequence ID" value="RFF32260.1"/>
    <property type="molecule type" value="Genomic_DNA"/>
</dbReference>
<protein>
    <submittedName>
        <fullName evidence="7">FAD-binding oxidoreductase</fullName>
    </submittedName>
</protein>
<dbReference type="PANTHER" id="PTHR43716:SF1">
    <property type="entry name" value="D-2-HYDROXYGLUTARATE DEHYDROGENASE, MITOCHONDRIAL"/>
    <property type="match status" value="1"/>
</dbReference>
<dbReference type="Gene3D" id="3.30.70.2190">
    <property type="match status" value="1"/>
</dbReference>
<proteinExistence type="inferred from homology"/>
<dbReference type="FunFam" id="1.10.45.10:FF:000001">
    <property type="entry name" value="D-lactate dehydrogenase mitochondrial"/>
    <property type="match status" value="1"/>
</dbReference>
<evidence type="ECO:0000256" key="4">
    <source>
        <dbReference type="ARBA" id="ARBA00022827"/>
    </source>
</evidence>
<dbReference type="RefSeq" id="WP_116649442.1">
    <property type="nucleotide sequence ID" value="NZ_QUZK01000012.1"/>
</dbReference>
<dbReference type="SUPFAM" id="SSF55103">
    <property type="entry name" value="FAD-linked oxidases, C-terminal domain"/>
    <property type="match status" value="1"/>
</dbReference>
<keyword evidence="8" id="KW-1185">Reference proteome</keyword>
<comment type="similarity">
    <text evidence="2">Belongs to the FAD-binding oxidoreductase/transferase type 4 family.</text>
</comment>
<feature type="domain" description="FAD-binding PCMH-type" evidence="6">
    <location>
        <begin position="27"/>
        <end position="206"/>
    </location>
</feature>
<dbReference type="GO" id="GO:0022904">
    <property type="term" value="P:respiratory electron transport chain"/>
    <property type="evidence" value="ECO:0007669"/>
    <property type="project" value="TreeGrafter"/>
</dbReference>
<dbReference type="InterPro" id="IPR036318">
    <property type="entry name" value="FAD-bd_PCMH-like_sf"/>
</dbReference>
<dbReference type="GO" id="GO:0071949">
    <property type="term" value="F:FAD binding"/>
    <property type="evidence" value="ECO:0007669"/>
    <property type="project" value="InterPro"/>
</dbReference>
<dbReference type="Pfam" id="PF01565">
    <property type="entry name" value="FAD_binding_4"/>
    <property type="match status" value="1"/>
</dbReference>
<dbReference type="InterPro" id="IPR016166">
    <property type="entry name" value="FAD-bd_PCMH"/>
</dbReference>
<dbReference type="InterPro" id="IPR016164">
    <property type="entry name" value="FAD-linked_Oxase-like_C"/>
</dbReference>
<comment type="cofactor">
    <cofactor evidence="1">
        <name>FAD</name>
        <dbReference type="ChEBI" id="CHEBI:57692"/>
    </cofactor>
</comment>
<sequence>MSRFDPIESLTDDESLAHYGRDWTRFWPARPEAVVFPRSTEEVVDLVRLARRDGLKLVPSGGRTGLSGGAVASSGEVVVSLEKMRELVELDTTEPGLRAQAGLPVGELQRRATEAGLYYPVDWAAAASSQLGGSIATNAGGIRVLRYGMTRDWVQGLTVVTGTGEVLELNRGLVKNNTGLDLRHLMIGSEGVLGIITEATMALTRPPPEQSVLLIGFAGLSSIMPVFTELRAGLTLSAFEFFDRRSIEYVAGATGEDFPLDGECPYYAVVEFDDPGQASQERALELFERLAEAGHLADGTISQSLTQAKELWRWREAISESISPMTPYKNDLSVRVSRVPEFLDALDRLVSEHYPEFEVVWFGHIGDGNLHMNVLRPEDWSIGNFHAAGRELSPRVFELVRQFEGSVSAEHGVGLLKREDLHYTRSKAEIELMRQIKAAFDPEGIFNPGKVF</sequence>
<reference evidence="7 8" key="1">
    <citation type="submission" date="2018-08" db="EMBL/GenBank/DDBJ databases">
        <title>Wenzhouxiangella salilacus sp. nov., a novel bacterium isolated from a saline lake in Xinjiang Province, China.</title>
        <authorList>
            <person name="Han S."/>
        </authorList>
    </citation>
    <scope>NUCLEOTIDE SEQUENCE [LARGE SCALE GENOMIC DNA]</scope>
    <source>
        <strain evidence="7 8">XDB06</strain>
    </source>
</reference>
<comment type="caution">
    <text evidence="7">The sequence shown here is derived from an EMBL/GenBank/DDBJ whole genome shotgun (WGS) entry which is preliminary data.</text>
</comment>
<name>A0A3E1KC17_9GAMM</name>
<evidence type="ECO:0000256" key="3">
    <source>
        <dbReference type="ARBA" id="ARBA00022630"/>
    </source>
</evidence>
<evidence type="ECO:0000256" key="1">
    <source>
        <dbReference type="ARBA" id="ARBA00001974"/>
    </source>
</evidence>
<dbReference type="AlphaFoldDB" id="A0A3E1KC17"/>
<dbReference type="InterPro" id="IPR051264">
    <property type="entry name" value="FAD-oxidored/transferase_4"/>
</dbReference>
<dbReference type="Proteomes" id="UP000260351">
    <property type="component" value="Unassembled WGS sequence"/>
</dbReference>
<dbReference type="Gene3D" id="3.30.465.10">
    <property type="match status" value="1"/>
</dbReference>
<dbReference type="InterPro" id="IPR016169">
    <property type="entry name" value="FAD-bd_PCMH_sub2"/>
</dbReference>